<dbReference type="OrthoDB" id="6362917at2759"/>
<dbReference type="PANTHER" id="PTHR22526">
    <property type="entry name" value="ANAPHASE PROMOTING COMPLEX C SUBUNIT 15, PSEUDOGENE-RELATED"/>
    <property type="match status" value="1"/>
</dbReference>
<dbReference type="GO" id="GO:0090266">
    <property type="term" value="P:regulation of mitotic cell cycle spindle assembly checkpoint"/>
    <property type="evidence" value="ECO:0007669"/>
    <property type="project" value="InterPro"/>
</dbReference>
<evidence type="ECO:0000256" key="5">
    <source>
        <dbReference type="ARBA" id="ARBA00023306"/>
    </source>
</evidence>
<dbReference type="EMBL" id="KB631763">
    <property type="protein sequence ID" value="ERL85966.1"/>
    <property type="molecule type" value="Genomic_DNA"/>
</dbReference>
<reference evidence="10 11" key="1">
    <citation type="journal article" date="2013" name="Genome Biol.">
        <title>Draft genome of the mountain pine beetle, Dendroctonus ponderosae Hopkins, a major forest pest.</title>
        <authorList>
            <person name="Keeling C.I."/>
            <person name="Yuen M.M."/>
            <person name="Liao N.Y."/>
            <person name="Docking T.R."/>
            <person name="Chan S.K."/>
            <person name="Taylor G.A."/>
            <person name="Palmquist D.L."/>
            <person name="Jackman S.D."/>
            <person name="Nguyen A."/>
            <person name="Li M."/>
            <person name="Henderson H."/>
            <person name="Janes J.K."/>
            <person name="Zhao Y."/>
            <person name="Pandoh P."/>
            <person name="Moore R."/>
            <person name="Sperling F.A."/>
            <person name="Huber D.P."/>
            <person name="Birol I."/>
            <person name="Jones S.J."/>
            <person name="Bohlmann J."/>
        </authorList>
    </citation>
    <scope>NUCLEOTIDE SEQUENCE</scope>
</reference>
<dbReference type="OMA" id="MDKMNDY"/>
<dbReference type="GO" id="GO:0051301">
    <property type="term" value="P:cell division"/>
    <property type="evidence" value="ECO:0007669"/>
    <property type="project" value="UniProtKB-KW"/>
</dbReference>
<proteinExistence type="inferred from homology"/>
<sequence>MNIPLFPKRTPKLTDGAWFNADPPCDPEEEVTQLEKEHQEWIESITKTHCDLTPIGKTSSDYVGDDDEEEEDDNDDDDDDDSESHDDEEEDEIEMEAAN</sequence>
<keyword evidence="3" id="KW-0132">Cell division</keyword>
<comment type="similarity">
    <text evidence="2">Belongs to the APC15 family.</text>
</comment>
<keyword evidence="5" id="KW-0131">Cell cycle</keyword>
<dbReference type="HOGENOM" id="CLU_142923_1_0_1"/>
<keyword evidence="4" id="KW-0498">Mitosis</keyword>
<evidence type="ECO:0000256" key="3">
    <source>
        <dbReference type="ARBA" id="ARBA00022618"/>
    </source>
</evidence>
<dbReference type="AlphaFoldDB" id="N6UH60"/>
<evidence type="ECO:0000256" key="2">
    <source>
        <dbReference type="ARBA" id="ARBA00009618"/>
    </source>
</evidence>
<gene>
    <name evidence="9" type="primary">109536660</name>
    <name evidence="8" type="ORF">D910_03381</name>
    <name evidence="7" type="ORF">YQE_05658</name>
</gene>
<dbReference type="EMBL" id="KB740928">
    <property type="protein sequence ID" value="ENN77982.1"/>
    <property type="molecule type" value="Genomic_DNA"/>
</dbReference>
<protein>
    <submittedName>
        <fullName evidence="7 9">Uncharacterized protein</fullName>
    </submittedName>
</protein>
<dbReference type="PANTHER" id="PTHR22526:SF2">
    <property type="entry name" value="ANAPHASE PROMOTING COMPLEX C SUBUNIT 15, PSEUDOGENE-RELATED"/>
    <property type="match status" value="1"/>
</dbReference>
<dbReference type="Proteomes" id="UP000019118">
    <property type="component" value="Unassembled WGS sequence"/>
</dbReference>
<feature type="compositionally biased region" description="Acidic residues" evidence="6">
    <location>
        <begin position="63"/>
        <end position="99"/>
    </location>
</feature>
<feature type="region of interest" description="Disordered" evidence="6">
    <location>
        <begin position="51"/>
        <end position="99"/>
    </location>
</feature>
<evidence type="ECO:0000256" key="4">
    <source>
        <dbReference type="ARBA" id="ARBA00022776"/>
    </source>
</evidence>
<dbReference type="Proteomes" id="UP000030742">
    <property type="component" value="Unassembled WGS sequence"/>
</dbReference>
<reference evidence="9" key="2">
    <citation type="submission" date="2024-08" db="UniProtKB">
        <authorList>
            <consortium name="EnsemblMetazoa"/>
        </authorList>
    </citation>
    <scope>IDENTIFICATION</scope>
</reference>
<dbReference type="GO" id="GO:0005680">
    <property type="term" value="C:anaphase-promoting complex"/>
    <property type="evidence" value="ECO:0007669"/>
    <property type="project" value="InterPro"/>
</dbReference>
<evidence type="ECO:0000313" key="7">
    <source>
        <dbReference type="EMBL" id="ENN77982.1"/>
    </source>
</evidence>
<keyword evidence="10" id="KW-1185">Reference proteome</keyword>
<comment type="pathway">
    <text evidence="1">Protein modification; protein ubiquitination.</text>
</comment>
<evidence type="ECO:0000313" key="11">
    <source>
        <dbReference type="Proteomes" id="UP000030742"/>
    </source>
</evidence>
<dbReference type="STRING" id="77166.N6UH60"/>
<evidence type="ECO:0000313" key="8">
    <source>
        <dbReference type="EMBL" id="ERL85966.1"/>
    </source>
</evidence>
<dbReference type="KEGG" id="dpa:109536660"/>
<dbReference type="EnsemblMetazoa" id="XM_019902974.1">
    <property type="protein sequence ID" value="XP_019758533.1"/>
    <property type="gene ID" value="LOC109536660"/>
</dbReference>
<feature type="non-terminal residue" evidence="7">
    <location>
        <position position="1"/>
    </location>
</feature>
<accession>N6UH60</accession>
<evidence type="ECO:0000313" key="10">
    <source>
        <dbReference type="Proteomes" id="UP000019118"/>
    </source>
</evidence>
<evidence type="ECO:0000256" key="1">
    <source>
        <dbReference type="ARBA" id="ARBA00004906"/>
    </source>
</evidence>
<evidence type="ECO:0000256" key="6">
    <source>
        <dbReference type="SAM" id="MobiDB-lite"/>
    </source>
</evidence>
<evidence type="ECO:0000313" key="9">
    <source>
        <dbReference type="EnsemblMetazoa" id="XP_019758533.1"/>
    </source>
</evidence>
<dbReference type="InterPro" id="IPR026182">
    <property type="entry name" value="ANAPC15"/>
</dbReference>
<organism evidence="7">
    <name type="scientific">Dendroctonus ponderosae</name>
    <name type="common">Mountain pine beetle</name>
    <dbReference type="NCBI Taxonomy" id="77166"/>
    <lineage>
        <taxon>Eukaryota</taxon>
        <taxon>Metazoa</taxon>
        <taxon>Ecdysozoa</taxon>
        <taxon>Arthropoda</taxon>
        <taxon>Hexapoda</taxon>
        <taxon>Insecta</taxon>
        <taxon>Pterygota</taxon>
        <taxon>Neoptera</taxon>
        <taxon>Endopterygota</taxon>
        <taxon>Coleoptera</taxon>
        <taxon>Polyphaga</taxon>
        <taxon>Cucujiformia</taxon>
        <taxon>Curculionidae</taxon>
        <taxon>Scolytinae</taxon>
        <taxon>Dendroctonus</taxon>
    </lineage>
</organism>
<name>N6UH60_DENPD</name>
<dbReference type="Pfam" id="PF15243">
    <property type="entry name" value="ANAPC15"/>
    <property type="match status" value="1"/>
</dbReference>